<proteinExistence type="predicted"/>
<evidence type="ECO:0000256" key="4">
    <source>
        <dbReference type="ARBA" id="ARBA00022989"/>
    </source>
</evidence>
<feature type="transmembrane region" description="Helical" evidence="6">
    <location>
        <begin position="134"/>
        <end position="154"/>
    </location>
</feature>
<feature type="transmembrane region" description="Helical" evidence="6">
    <location>
        <begin position="92"/>
        <end position="114"/>
    </location>
</feature>
<dbReference type="Pfam" id="PF13491">
    <property type="entry name" value="FtsK_4TM"/>
    <property type="match status" value="1"/>
</dbReference>
<feature type="transmembrane region" description="Helical" evidence="6">
    <location>
        <begin position="48"/>
        <end position="80"/>
    </location>
</feature>
<keyword evidence="4 6" id="KW-1133">Transmembrane helix</keyword>
<dbReference type="GO" id="GO:0005886">
    <property type="term" value="C:plasma membrane"/>
    <property type="evidence" value="ECO:0007669"/>
    <property type="project" value="UniProtKB-SubCell"/>
</dbReference>
<feature type="non-terminal residue" evidence="8">
    <location>
        <position position="156"/>
    </location>
</feature>
<keyword evidence="3 6" id="KW-0812">Transmembrane</keyword>
<feature type="transmembrane region" description="Helical" evidence="6">
    <location>
        <begin position="12"/>
        <end position="28"/>
    </location>
</feature>
<keyword evidence="2" id="KW-1003">Cell membrane</keyword>
<dbReference type="InterPro" id="IPR025199">
    <property type="entry name" value="FtsK_4TM"/>
</dbReference>
<dbReference type="Proteomes" id="UP000231292">
    <property type="component" value="Unassembled WGS sequence"/>
</dbReference>
<reference evidence="8 9" key="1">
    <citation type="submission" date="2017-09" db="EMBL/GenBank/DDBJ databases">
        <title>Depth-based differentiation of microbial function through sediment-hosted aquifers and enrichment of novel symbionts in the deep terrestrial subsurface.</title>
        <authorList>
            <person name="Probst A.J."/>
            <person name="Ladd B."/>
            <person name="Jarett J.K."/>
            <person name="Geller-Mcgrath D.E."/>
            <person name="Sieber C.M."/>
            <person name="Emerson J.B."/>
            <person name="Anantharaman K."/>
            <person name="Thomas B.C."/>
            <person name="Malmstrom R."/>
            <person name="Stieglmeier M."/>
            <person name="Klingl A."/>
            <person name="Woyke T."/>
            <person name="Ryan C.M."/>
            <person name="Banfield J.F."/>
        </authorList>
    </citation>
    <scope>NUCLEOTIDE SEQUENCE [LARGE SCALE GENOMIC DNA]</scope>
    <source>
        <strain evidence="8">CG23_combo_of_CG06-09_8_20_14_all_41_10</strain>
    </source>
</reference>
<evidence type="ECO:0000256" key="3">
    <source>
        <dbReference type="ARBA" id="ARBA00022692"/>
    </source>
</evidence>
<name>A0A2G9YHH2_9BACT</name>
<evidence type="ECO:0000256" key="2">
    <source>
        <dbReference type="ARBA" id="ARBA00022475"/>
    </source>
</evidence>
<keyword evidence="5 6" id="KW-0472">Membrane</keyword>
<sequence length="156" mass="17683">MREKRLNEIKGVILVAVGLIVLASLIRFERLDLPFYTSFPNTPPKNLLGIFGAYLGELIVFLFGRPTSFVLPVLITLLGVKFFRQEKPYLSISRVLGMLLLLISISSFIGMFNLTSEHLRFYYSGLFGALLARFITAYFSRLGSFIIFTTFIILSL</sequence>
<evidence type="ECO:0000256" key="6">
    <source>
        <dbReference type="SAM" id="Phobius"/>
    </source>
</evidence>
<comment type="caution">
    <text evidence="8">The sequence shown here is derived from an EMBL/GenBank/DDBJ whole genome shotgun (WGS) entry which is preliminary data.</text>
</comment>
<evidence type="ECO:0000313" key="8">
    <source>
        <dbReference type="EMBL" id="PIP18699.1"/>
    </source>
</evidence>
<evidence type="ECO:0000259" key="7">
    <source>
        <dbReference type="Pfam" id="PF13491"/>
    </source>
</evidence>
<feature type="domain" description="DNA translocase FtsK 4TM region" evidence="7">
    <location>
        <begin position="3"/>
        <end position="155"/>
    </location>
</feature>
<evidence type="ECO:0000256" key="5">
    <source>
        <dbReference type="ARBA" id="ARBA00023136"/>
    </source>
</evidence>
<evidence type="ECO:0000313" key="9">
    <source>
        <dbReference type="Proteomes" id="UP000231292"/>
    </source>
</evidence>
<comment type="subcellular location">
    <subcellularLocation>
        <location evidence="1">Cell membrane</location>
        <topology evidence="1">Multi-pass membrane protein</topology>
    </subcellularLocation>
</comment>
<evidence type="ECO:0000256" key="1">
    <source>
        <dbReference type="ARBA" id="ARBA00004651"/>
    </source>
</evidence>
<protein>
    <recommendedName>
        <fullName evidence="7">DNA translocase FtsK 4TM region domain-containing protein</fullName>
    </recommendedName>
</protein>
<organism evidence="8 9">
    <name type="scientific">Candidatus Sherwoodlollariibacterium unditelluris</name>
    <dbReference type="NCBI Taxonomy" id="1974757"/>
    <lineage>
        <taxon>Bacteria</taxon>
        <taxon>Pseudomonadati</taxon>
        <taxon>Candidatus Omnitrophota</taxon>
        <taxon>Candidatus Sherwoodlollariibacterium</taxon>
    </lineage>
</organism>
<gene>
    <name evidence="8" type="ORF">COX41_06825</name>
</gene>
<accession>A0A2G9YHH2</accession>
<dbReference type="AlphaFoldDB" id="A0A2G9YHH2"/>
<dbReference type="EMBL" id="PCRK01000177">
    <property type="protein sequence ID" value="PIP18699.1"/>
    <property type="molecule type" value="Genomic_DNA"/>
</dbReference>